<sequence>MAESGRNSGGDLFDMAQKGTKVPEDSAQPRTIPSVARPDQVASEFDPNALGGRTLAAAADNAGDIPRTTRDTSAQDVLTGTGDTLPATVDSKRMHAVPGGVTHDPFAKGSTRMTEHKVQPNSFGGGASDGPQTDRAPGQEDLSDEAAMDRIERKENA</sequence>
<dbReference type="Proteomes" id="UP000054266">
    <property type="component" value="Unassembled WGS sequence"/>
</dbReference>
<protein>
    <submittedName>
        <fullName evidence="2">Uncharacterized protein</fullName>
    </submittedName>
</protein>
<evidence type="ECO:0000313" key="3">
    <source>
        <dbReference type="Proteomes" id="UP000054266"/>
    </source>
</evidence>
<accession>A0A0D2FS69</accession>
<reference evidence="2 3" key="1">
    <citation type="submission" date="2015-01" db="EMBL/GenBank/DDBJ databases">
        <title>The Genome Sequence of Capronia semiimmersa CBS27337.</title>
        <authorList>
            <consortium name="The Broad Institute Genomics Platform"/>
            <person name="Cuomo C."/>
            <person name="de Hoog S."/>
            <person name="Gorbushina A."/>
            <person name="Stielow B."/>
            <person name="Teixiera M."/>
            <person name="Abouelleil A."/>
            <person name="Chapman S.B."/>
            <person name="Priest M."/>
            <person name="Young S.K."/>
            <person name="Wortman J."/>
            <person name="Nusbaum C."/>
            <person name="Birren B."/>
        </authorList>
    </citation>
    <scope>NUCLEOTIDE SEQUENCE [LARGE SCALE GENOMIC DNA]</scope>
    <source>
        <strain evidence="2 3">CBS 27337</strain>
    </source>
</reference>
<evidence type="ECO:0000256" key="1">
    <source>
        <dbReference type="SAM" id="MobiDB-lite"/>
    </source>
</evidence>
<organism evidence="2 3">
    <name type="scientific">Phialophora macrospora</name>
    <dbReference type="NCBI Taxonomy" id="1851006"/>
    <lineage>
        <taxon>Eukaryota</taxon>
        <taxon>Fungi</taxon>
        <taxon>Dikarya</taxon>
        <taxon>Ascomycota</taxon>
        <taxon>Pezizomycotina</taxon>
        <taxon>Eurotiomycetes</taxon>
        <taxon>Chaetothyriomycetidae</taxon>
        <taxon>Chaetothyriales</taxon>
        <taxon>Herpotrichiellaceae</taxon>
        <taxon>Phialophora</taxon>
    </lineage>
</organism>
<dbReference type="HOGENOM" id="CLU_132774_0_0_1"/>
<feature type="region of interest" description="Disordered" evidence="1">
    <location>
        <begin position="1"/>
        <end position="47"/>
    </location>
</feature>
<proteinExistence type="predicted"/>
<feature type="compositionally biased region" description="Basic and acidic residues" evidence="1">
    <location>
        <begin position="147"/>
        <end position="157"/>
    </location>
</feature>
<gene>
    <name evidence="2" type="ORF">PV04_03399</name>
</gene>
<feature type="region of interest" description="Disordered" evidence="1">
    <location>
        <begin position="61"/>
        <end position="157"/>
    </location>
</feature>
<keyword evidence="3" id="KW-1185">Reference proteome</keyword>
<feature type="compositionally biased region" description="Polar residues" evidence="1">
    <location>
        <begin position="71"/>
        <end position="82"/>
    </location>
</feature>
<dbReference type="EMBL" id="KN846957">
    <property type="protein sequence ID" value="KIW71208.1"/>
    <property type="molecule type" value="Genomic_DNA"/>
</dbReference>
<name>A0A0D2FS69_9EURO</name>
<dbReference type="AlphaFoldDB" id="A0A0D2FS69"/>
<evidence type="ECO:0000313" key="2">
    <source>
        <dbReference type="EMBL" id="KIW71208.1"/>
    </source>
</evidence>